<dbReference type="Proteomes" id="UP000314294">
    <property type="component" value="Unassembled WGS sequence"/>
</dbReference>
<comment type="caution">
    <text evidence="2">The sequence shown here is derived from an EMBL/GenBank/DDBJ whole genome shotgun (WGS) entry which is preliminary data.</text>
</comment>
<keyword evidence="3" id="KW-1185">Reference proteome</keyword>
<feature type="region of interest" description="Disordered" evidence="1">
    <location>
        <begin position="34"/>
        <end position="99"/>
    </location>
</feature>
<dbReference type="EMBL" id="SRLO01000242">
    <property type="protein sequence ID" value="TNN65016.1"/>
    <property type="molecule type" value="Genomic_DNA"/>
</dbReference>
<organism evidence="2 3">
    <name type="scientific">Liparis tanakae</name>
    <name type="common">Tanaka's snailfish</name>
    <dbReference type="NCBI Taxonomy" id="230148"/>
    <lineage>
        <taxon>Eukaryota</taxon>
        <taxon>Metazoa</taxon>
        <taxon>Chordata</taxon>
        <taxon>Craniata</taxon>
        <taxon>Vertebrata</taxon>
        <taxon>Euteleostomi</taxon>
        <taxon>Actinopterygii</taxon>
        <taxon>Neopterygii</taxon>
        <taxon>Teleostei</taxon>
        <taxon>Neoteleostei</taxon>
        <taxon>Acanthomorphata</taxon>
        <taxon>Eupercaria</taxon>
        <taxon>Perciformes</taxon>
        <taxon>Cottioidei</taxon>
        <taxon>Cottales</taxon>
        <taxon>Liparidae</taxon>
        <taxon>Liparis</taxon>
    </lineage>
</organism>
<dbReference type="AlphaFoldDB" id="A0A4Z2HH10"/>
<gene>
    <name evidence="2" type="ORF">EYF80_024755</name>
</gene>
<reference evidence="2 3" key="1">
    <citation type="submission" date="2019-03" db="EMBL/GenBank/DDBJ databases">
        <title>First draft genome of Liparis tanakae, snailfish: a comprehensive survey of snailfish specific genes.</title>
        <authorList>
            <person name="Kim W."/>
            <person name="Song I."/>
            <person name="Jeong J.-H."/>
            <person name="Kim D."/>
            <person name="Kim S."/>
            <person name="Ryu S."/>
            <person name="Song J.Y."/>
            <person name="Lee S.K."/>
        </authorList>
    </citation>
    <scope>NUCLEOTIDE SEQUENCE [LARGE SCALE GENOMIC DNA]</scope>
    <source>
        <tissue evidence="2">Muscle</tissue>
    </source>
</reference>
<evidence type="ECO:0000256" key="1">
    <source>
        <dbReference type="SAM" id="MobiDB-lite"/>
    </source>
</evidence>
<feature type="compositionally biased region" description="Polar residues" evidence="1">
    <location>
        <begin position="66"/>
        <end position="80"/>
    </location>
</feature>
<evidence type="ECO:0000313" key="2">
    <source>
        <dbReference type="EMBL" id="TNN65016.1"/>
    </source>
</evidence>
<protein>
    <submittedName>
        <fullName evidence="2">Uncharacterized protein</fullName>
    </submittedName>
</protein>
<name>A0A4Z2HH10_9TELE</name>
<sequence>MVLLFVLGPREDRKTRLVTFSTFAVAHKYTQENTDTHPRGAVSSVTPRCPGAAGQRRSLRAAGSPVQGNTRCNLNCQHSKPGNERPAVPRPLPACPGLH</sequence>
<accession>A0A4Z2HH10</accession>
<proteinExistence type="predicted"/>
<feature type="compositionally biased region" description="Pro residues" evidence="1">
    <location>
        <begin position="88"/>
        <end position="99"/>
    </location>
</feature>
<evidence type="ECO:0000313" key="3">
    <source>
        <dbReference type="Proteomes" id="UP000314294"/>
    </source>
</evidence>